<gene>
    <name evidence="1" type="ORF">H7R52_13140</name>
</gene>
<evidence type="ECO:0000313" key="1">
    <source>
        <dbReference type="EMBL" id="MBC6499400.1"/>
    </source>
</evidence>
<protein>
    <submittedName>
        <fullName evidence="1">Uncharacterized protein</fullName>
    </submittedName>
</protein>
<proteinExistence type="predicted"/>
<dbReference type="AlphaFoldDB" id="A0A923SNS1"/>
<organism evidence="1 2">
    <name type="scientific">Weissella confusa</name>
    <name type="common">Lactobacillus confusus</name>
    <dbReference type="NCBI Taxonomy" id="1583"/>
    <lineage>
        <taxon>Bacteria</taxon>
        <taxon>Bacillati</taxon>
        <taxon>Bacillota</taxon>
        <taxon>Bacilli</taxon>
        <taxon>Lactobacillales</taxon>
        <taxon>Lactobacillaceae</taxon>
        <taxon>Weissella</taxon>
    </lineage>
</organism>
<name>A0A923SNS1_WEICO</name>
<sequence>MTQVDLYRNENGSAPASLKDLADKSYLSEGQLAQIDKAAITLKGDQVVAGKK</sequence>
<dbReference type="Proteomes" id="UP000650485">
    <property type="component" value="Unassembled WGS sequence"/>
</dbReference>
<dbReference type="EMBL" id="JACSZT010000009">
    <property type="protein sequence ID" value="MBC6499400.1"/>
    <property type="molecule type" value="Genomic_DNA"/>
</dbReference>
<evidence type="ECO:0000313" key="2">
    <source>
        <dbReference type="Proteomes" id="UP000650485"/>
    </source>
</evidence>
<reference evidence="1" key="1">
    <citation type="submission" date="2020-08" db="EMBL/GenBank/DDBJ databases">
        <title>Complete genome sequence of Weissella confusa strain FS54 provides insights into metabolic potential.</title>
        <authorList>
            <person name="Fhoula I."/>
            <person name="Najjari A."/>
            <person name="Lekired A."/>
            <person name="Bessrour-Aouam N."/>
            <person name="Jaballah S."/>
            <person name="Klibi N."/>
            <person name="Ouzari H.-I."/>
        </authorList>
    </citation>
    <scope>NUCLEOTIDE SEQUENCE</scope>
    <source>
        <strain evidence="1">FS54</strain>
    </source>
</reference>
<accession>A0A923SNS1</accession>
<comment type="caution">
    <text evidence="1">The sequence shown here is derived from an EMBL/GenBank/DDBJ whole genome shotgun (WGS) entry which is preliminary data.</text>
</comment>